<comment type="catalytic activity">
    <reaction evidence="1">
        <text>ATP + protein L-histidine = ADP + protein N-phospho-L-histidine.</text>
        <dbReference type="EC" id="2.7.13.3"/>
    </reaction>
</comment>
<dbReference type="EMBL" id="JAVDWV010000003">
    <property type="protein sequence ID" value="MDR7153914.1"/>
    <property type="molecule type" value="Genomic_DNA"/>
</dbReference>
<feature type="domain" description="Signal transduction histidine kinase dimerisation/phosphoacceptor" evidence="3">
    <location>
        <begin position="340"/>
        <end position="408"/>
    </location>
</feature>
<proteinExistence type="predicted"/>
<evidence type="ECO:0000256" key="2">
    <source>
        <dbReference type="ARBA" id="ARBA00012438"/>
    </source>
</evidence>
<protein>
    <recommendedName>
        <fullName evidence="2">histidine kinase</fullName>
        <ecNumber evidence="2">2.7.13.3</ecNumber>
    </recommendedName>
</protein>
<dbReference type="Pfam" id="PF00512">
    <property type="entry name" value="HisKA"/>
    <property type="match status" value="1"/>
</dbReference>
<dbReference type="EC" id="2.7.13.3" evidence="2"/>
<dbReference type="Proteomes" id="UP001267638">
    <property type="component" value="Unassembled WGS sequence"/>
</dbReference>
<evidence type="ECO:0000256" key="1">
    <source>
        <dbReference type="ARBA" id="ARBA00000085"/>
    </source>
</evidence>
<evidence type="ECO:0000313" key="4">
    <source>
        <dbReference type="EMBL" id="MDR7153914.1"/>
    </source>
</evidence>
<keyword evidence="4" id="KW-0418">Kinase</keyword>
<dbReference type="GO" id="GO:0016301">
    <property type="term" value="F:kinase activity"/>
    <property type="evidence" value="ECO:0007669"/>
    <property type="project" value="UniProtKB-KW"/>
</dbReference>
<dbReference type="InterPro" id="IPR036890">
    <property type="entry name" value="HATPase_C_sf"/>
</dbReference>
<dbReference type="RefSeq" id="WP_310222031.1">
    <property type="nucleotide sequence ID" value="NZ_JAVDWV010000003.1"/>
</dbReference>
<organism evidence="4 5">
    <name type="scientific">Sphingobium xenophagum</name>
    <dbReference type="NCBI Taxonomy" id="121428"/>
    <lineage>
        <taxon>Bacteria</taxon>
        <taxon>Pseudomonadati</taxon>
        <taxon>Pseudomonadota</taxon>
        <taxon>Alphaproteobacteria</taxon>
        <taxon>Sphingomonadales</taxon>
        <taxon>Sphingomonadaceae</taxon>
        <taxon>Sphingobium</taxon>
    </lineage>
</organism>
<comment type="caution">
    <text evidence="4">The sequence shown here is derived from an EMBL/GenBank/DDBJ whole genome shotgun (WGS) entry which is preliminary data.</text>
</comment>
<dbReference type="Gene3D" id="3.30.565.10">
    <property type="entry name" value="Histidine kinase-like ATPase, C-terminal domain"/>
    <property type="match status" value="1"/>
</dbReference>
<keyword evidence="5" id="KW-1185">Reference proteome</keyword>
<keyword evidence="4" id="KW-0808">Transferase</keyword>
<dbReference type="InterPro" id="IPR003661">
    <property type="entry name" value="HisK_dim/P_dom"/>
</dbReference>
<dbReference type="SUPFAM" id="SSF47384">
    <property type="entry name" value="Homodimeric domain of signal transducing histidine kinase"/>
    <property type="match status" value="1"/>
</dbReference>
<reference evidence="4 5" key="1">
    <citation type="submission" date="2023-07" db="EMBL/GenBank/DDBJ databases">
        <title>Sorghum-associated microbial communities from plants grown in Nebraska, USA.</title>
        <authorList>
            <person name="Schachtman D."/>
        </authorList>
    </citation>
    <scope>NUCLEOTIDE SEQUENCE [LARGE SCALE GENOMIC DNA]</scope>
    <source>
        <strain evidence="4 5">4256</strain>
    </source>
</reference>
<dbReference type="Gene3D" id="1.10.287.130">
    <property type="match status" value="1"/>
</dbReference>
<accession>A0ABU1WXJ1</accession>
<dbReference type="InterPro" id="IPR036097">
    <property type="entry name" value="HisK_dim/P_sf"/>
</dbReference>
<evidence type="ECO:0000313" key="5">
    <source>
        <dbReference type="Proteomes" id="UP001267638"/>
    </source>
</evidence>
<sequence>MRFNDLMQTVLAADNRAGLGAVTSWRQCVDLLAQHDRADRKAMAATDRDMLLDRLEGLRASISETQRIATVVELGRRLRSASLVLFFAKDRPAIAAAAMARARLPDETWADLLPDLTPTARGVLRGRRDIGPLTRKALETFGSVDLVLTTERQDMVGDADMLLTPDMVAEPTDSAASSVVTPLRAAPTPDQDQDQIRNLVDRIAHFTSTRRPIGIASEPGDPPVVDAPRQFAFETDAAGVLLWVDQGPRAALIGLSLGDVALDGGSGPDGHVAGAFARRSGFQNGRFTIVGGRMAGEWRLSATPFFDPRSGRFQGYRGQARRPYLHEVAIRPEHSAISGLSSDSLRQLVHELRTPLNAILGFAEIIEQELFGAAGAEYRDMAGKIAVDARHLLAAFDDLDLAARVSRGDGAVEPELMAPDLLINQIAARFEDQASAGATVIDIAVAPALPPIRIDPVQGERMVQHLLRTVISVAPMGETVTGACWFQPDGGAGRVVLAIDRPSSLTSLDEAQLLDPGYSADGDWADGPLLGLGFSLRLIRSLAASCNGSLEIEPGRLLLAIPAATITTDAVDRA</sequence>
<name>A0ABU1WXJ1_SPHXE</name>
<dbReference type="SMART" id="SM00388">
    <property type="entry name" value="HisKA"/>
    <property type="match status" value="1"/>
</dbReference>
<evidence type="ECO:0000259" key="3">
    <source>
        <dbReference type="SMART" id="SM00388"/>
    </source>
</evidence>
<dbReference type="CDD" id="cd00082">
    <property type="entry name" value="HisKA"/>
    <property type="match status" value="1"/>
</dbReference>
<gene>
    <name evidence="4" type="ORF">J2W40_000717</name>
</gene>